<gene>
    <name evidence="3" type="ordered locus">Bind_1732</name>
</gene>
<dbReference type="Gene3D" id="6.10.250.2140">
    <property type="match status" value="1"/>
</dbReference>
<dbReference type="OrthoDB" id="6506866at2"/>
<dbReference type="STRING" id="395963.Bind_1732"/>
<keyword evidence="2" id="KW-0732">Signal</keyword>
<feature type="signal peptide" evidence="2">
    <location>
        <begin position="1"/>
        <end position="23"/>
    </location>
</feature>
<feature type="region of interest" description="Disordered" evidence="1">
    <location>
        <begin position="222"/>
        <end position="242"/>
    </location>
</feature>
<evidence type="ECO:0000313" key="3">
    <source>
        <dbReference type="EMBL" id="ACB95362.1"/>
    </source>
</evidence>
<evidence type="ECO:0000313" key="4">
    <source>
        <dbReference type="Proteomes" id="UP000001695"/>
    </source>
</evidence>
<dbReference type="Gene3D" id="1.20.120.1940">
    <property type="entry name" value="YfdX protein domain"/>
    <property type="match status" value="1"/>
</dbReference>
<dbReference type="eggNOG" id="ENOG5032TN3">
    <property type="taxonomic scope" value="Bacteria"/>
</dbReference>
<evidence type="ECO:0000256" key="2">
    <source>
        <dbReference type="SAM" id="SignalP"/>
    </source>
</evidence>
<accession>B2ICT8</accession>
<dbReference type="HOGENOM" id="CLU_091661_0_0_5"/>
<feature type="compositionally biased region" description="Basic and acidic residues" evidence="1">
    <location>
        <begin position="223"/>
        <end position="242"/>
    </location>
</feature>
<sequence length="242" mass="25694">MKRIRFVMATILATGLGVHNLLAAETAKEVANDKVVAEDFAKLSNDGHLAFEDIELARQAIYDGDTQSAVKLVAEAQQALTRAKADDSQFLKAASELSPAPKTSADAAKPEADAAKSVAWIPVDSEFVLNENLAGSRVKSAAVATANRHLRQGKAGKAHEVLKVTGAEADFILVVAPLQDTIDTVAHAASLLESHDYYNANLALKQAQDGLRFISKDVIATPKKKDAAKEEPKTGGTKPEAK</sequence>
<dbReference type="Pfam" id="PF10938">
    <property type="entry name" value="YfdX"/>
    <property type="match status" value="1"/>
</dbReference>
<dbReference type="AlphaFoldDB" id="B2ICT8"/>
<reference evidence="3 4" key="2">
    <citation type="journal article" date="2010" name="J. Bacteriol.">
        <title>Complete genome sequence of Beijerinckia indica subsp. indica.</title>
        <authorList>
            <person name="Tamas I."/>
            <person name="Dedysh S.N."/>
            <person name="Liesack W."/>
            <person name="Stott M.B."/>
            <person name="Alam M."/>
            <person name="Murrell J.C."/>
            <person name="Dunfield P.F."/>
        </authorList>
    </citation>
    <scope>NUCLEOTIDE SEQUENCE [LARGE SCALE GENOMIC DNA]</scope>
    <source>
        <strain evidence="4">ATCC 9039 / DSM 1715 / NCIMB 8712</strain>
    </source>
</reference>
<dbReference type="Proteomes" id="UP000001695">
    <property type="component" value="Chromosome"/>
</dbReference>
<keyword evidence="4" id="KW-1185">Reference proteome</keyword>
<dbReference type="InterPro" id="IPR021236">
    <property type="entry name" value="Uncharacterised_YfdX"/>
</dbReference>
<feature type="chain" id="PRO_5002778659" description="YfdX family protein" evidence="2">
    <location>
        <begin position="24"/>
        <end position="242"/>
    </location>
</feature>
<protein>
    <recommendedName>
        <fullName evidence="5">YfdX family protein</fullName>
    </recommendedName>
</protein>
<proteinExistence type="predicted"/>
<name>B2ICT8_BEII9</name>
<dbReference type="RefSeq" id="WP_012384719.1">
    <property type="nucleotide sequence ID" value="NC_010581.1"/>
</dbReference>
<evidence type="ECO:0008006" key="5">
    <source>
        <dbReference type="Google" id="ProtNLM"/>
    </source>
</evidence>
<evidence type="ECO:0000256" key="1">
    <source>
        <dbReference type="SAM" id="MobiDB-lite"/>
    </source>
</evidence>
<dbReference type="EMBL" id="CP001016">
    <property type="protein sequence ID" value="ACB95362.1"/>
    <property type="molecule type" value="Genomic_DNA"/>
</dbReference>
<reference evidence="4" key="1">
    <citation type="submission" date="2008-03" db="EMBL/GenBank/DDBJ databases">
        <title>Complete sequence of chromosome of Beijerinckia indica subsp. indica ATCC 9039.</title>
        <authorList>
            <consortium name="US DOE Joint Genome Institute"/>
            <person name="Copeland A."/>
            <person name="Lucas S."/>
            <person name="Lapidus A."/>
            <person name="Glavina del Rio T."/>
            <person name="Dalin E."/>
            <person name="Tice H."/>
            <person name="Bruce D."/>
            <person name="Goodwin L."/>
            <person name="Pitluck S."/>
            <person name="LaButti K."/>
            <person name="Schmutz J."/>
            <person name="Larimer F."/>
            <person name="Land M."/>
            <person name="Hauser L."/>
            <person name="Kyrpides N."/>
            <person name="Mikhailova N."/>
            <person name="Dunfield P.F."/>
            <person name="Dedysh S.N."/>
            <person name="Liesack W."/>
            <person name="Saw J.H."/>
            <person name="Alam M."/>
            <person name="Chen Y."/>
            <person name="Murrell J.C."/>
            <person name="Richardson P."/>
        </authorList>
    </citation>
    <scope>NUCLEOTIDE SEQUENCE [LARGE SCALE GENOMIC DNA]</scope>
    <source>
        <strain evidence="4">ATCC 9039 / DSM 1715 / NCIMB 8712</strain>
    </source>
</reference>
<organism evidence="3 4">
    <name type="scientific">Beijerinckia indica subsp. indica (strain ATCC 9039 / DSM 1715 / NCIMB 8712)</name>
    <dbReference type="NCBI Taxonomy" id="395963"/>
    <lineage>
        <taxon>Bacteria</taxon>
        <taxon>Pseudomonadati</taxon>
        <taxon>Pseudomonadota</taxon>
        <taxon>Alphaproteobacteria</taxon>
        <taxon>Hyphomicrobiales</taxon>
        <taxon>Beijerinckiaceae</taxon>
        <taxon>Beijerinckia</taxon>
    </lineage>
</organism>
<dbReference type="KEGG" id="bid:Bind_1732"/>